<evidence type="ECO:0000256" key="1">
    <source>
        <dbReference type="ARBA" id="ARBA00004123"/>
    </source>
</evidence>
<keyword evidence="5 7" id="KW-0508">mRNA splicing</keyword>
<keyword evidence="3 7" id="KW-0507">mRNA processing</keyword>
<dbReference type="AlphaFoldDB" id="A0A511K9Y0"/>
<keyword evidence="4 7" id="KW-0747">Spliceosome</keyword>
<evidence type="ECO:0000256" key="4">
    <source>
        <dbReference type="ARBA" id="ARBA00022728"/>
    </source>
</evidence>
<dbReference type="OrthoDB" id="190958at2759"/>
<evidence type="ECO:0000313" key="10">
    <source>
        <dbReference type="EMBL" id="GEM06795.1"/>
    </source>
</evidence>
<evidence type="ECO:0000313" key="11">
    <source>
        <dbReference type="Proteomes" id="UP000321518"/>
    </source>
</evidence>
<dbReference type="Proteomes" id="UP000321518">
    <property type="component" value="Unassembled WGS sequence"/>
</dbReference>
<feature type="compositionally biased region" description="Basic and acidic residues" evidence="8">
    <location>
        <begin position="438"/>
        <end position="450"/>
    </location>
</feature>
<dbReference type="EMBL" id="BJWK01000002">
    <property type="protein sequence ID" value="GEM06795.1"/>
    <property type="molecule type" value="Genomic_DNA"/>
</dbReference>
<evidence type="ECO:0000256" key="6">
    <source>
        <dbReference type="ARBA" id="ARBA00023242"/>
    </source>
</evidence>
<reference evidence="10 11" key="1">
    <citation type="submission" date="2019-07" db="EMBL/GenBank/DDBJ databases">
        <title>Rhodotorula toruloides NBRC10032 genome sequencing.</title>
        <authorList>
            <person name="Shida Y."/>
            <person name="Takaku H."/>
            <person name="Ogasawara W."/>
            <person name="Mori K."/>
        </authorList>
    </citation>
    <scope>NUCLEOTIDE SEQUENCE [LARGE SCALE GENOMIC DNA]</scope>
    <source>
        <strain evidence="10 11">NBRC10032</strain>
    </source>
</reference>
<dbReference type="PANTHER" id="PTHR23142">
    <property type="entry name" value="PRE-MRNA-SPLICING FACTOR 38A-RELATED"/>
    <property type="match status" value="1"/>
</dbReference>
<keyword evidence="9" id="KW-0472">Membrane</keyword>
<dbReference type="GO" id="GO:0000398">
    <property type="term" value="P:mRNA splicing, via spliceosome"/>
    <property type="evidence" value="ECO:0007669"/>
    <property type="project" value="UniProtKB-UniRule"/>
</dbReference>
<feature type="transmembrane region" description="Helical" evidence="9">
    <location>
        <begin position="380"/>
        <end position="402"/>
    </location>
</feature>
<evidence type="ECO:0000256" key="2">
    <source>
        <dbReference type="ARBA" id="ARBA00006164"/>
    </source>
</evidence>
<feature type="compositionally biased region" description="Acidic residues" evidence="8">
    <location>
        <begin position="451"/>
        <end position="482"/>
    </location>
</feature>
<comment type="subcellular location">
    <subcellularLocation>
        <location evidence="1 7">Nucleus</location>
    </subcellularLocation>
</comment>
<keyword evidence="9" id="KW-0812">Transmembrane</keyword>
<keyword evidence="9" id="KW-1133">Transmembrane helix</keyword>
<gene>
    <name evidence="10" type="ORF">Rt10032_c02g0812</name>
</gene>
<evidence type="ECO:0000256" key="8">
    <source>
        <dbReference type="SAM" id="MobiDB-lite"/>
    </source>
</evidence>
<proteinExistence type="inferred from homology"/>
<accession>A0A511K9Y0</accession>
<feature type="region of interest" description="Disordered" evidence="8">
    <location>
        <begin position="347"/>
        <end position="366"/>
    </location>
</feature>
<dbReference type="InterPro" id="IPR005037">
    <property type="entry name" value="PRP38"/>
</dbReference>
<feature type="region of interest" description="Disordered" evidence="8">
    <location>
        <begin position="411"/>
        <end position="495"/>
    </location>
</feature>
<name>A0A511K9Y0_RHOTO</name>
<evidence type="ECO:0000256" key="5">
    <source>
        <dbReference type="ARBA" id="ARBA00023187"/>
    </source>
</evidence>
<dbReference type="GO" id="GO:0005681">
    <property type="term" value="C:spliceosomal complex"/>
    <property type="evidence" value="ECO:0007669"/>
    <property type="project" value="UniProtKB-KW"/>
</dbReference>
<protein>
    <recommendedName>
        <fullName evidence="7">Pre-mRNA-splicing factor 38</fullName>
    </recommendedName>
</protein>
<comment type="function">
    <text evidence="7">Required for pre-mRNA splicing.</text>
</comment>
<organism evidence="10 11">
    <name type="scientific">Rhodotorula toruloides</name>
    <name type="common">Yeast</name>
    <name type="synonym">Rhodosporidium toruloides</name>
    <dbReference type="NCBI Taxonomy" id="5286"/>
    <lineage>
        <taxon>Eukaryota</taxon>
        <taxon>Fungi</taxon>
        <taxon>Dikarya</taxon>
        <taxon>Basidiomycota</taxon>
        <taxon>Pucciniomycotina</taxon>
        <taxon>Microbotryomycetes</taxon>
        <taxon>Sporidiobolales</taxon>
        <taxon>Sporidiobolaceae</taxon>
        <taxon>Rhodotorula</taxon>
    </lineage>
</organism>
<feature type="compositionally biased region" description="Basic and acidic residues" evidence="8">
    <location>
        <begin position="483"/>
        <end position="493"/>
    </location>
</feature>
<comment type="similarity">
    <text evidence="2 7">Belongs to the PRP38 family.</text>
</comment>
<evidence type="ECO:0000256" key="7">
    <source>
        <dbReference type="RuleBase" id="RU367025"/>
    </source>
</evidence>
<sequence>MANTTRAGALSVHGTNPQYLVPTVIRKRVYDTLYWKEHCFALNSATIIDRAVELKYIGGTYANTRPTEFMCLVLKLLQLQPEREIVLEYLRAEEFKYLRALAAFYVRLTFDSLNAYETLEPLLDDYRKLRFRGMDGFYSIVTMDEFVDQLLSGEMVCEIQLPRLTQRKVLEDTEGLAPRRSKLGKAMGVMEALEGRSDAEDESEDEEGRGRYMSRSPTGEAAAVPPLQTHSDSGFVLLATQTSPAAHASPHASHRSTHITLPRPRFLPLLQLAALLDFAVTLWLSLRVGLARLPASAVALNLARPVLVTVVDSSQDVREYGPLIIGQVMVSALVLLFRLNELVQTSSIPTSPPRQPTTIPRTGDATPPTFLHRLLNPISIWYFSSFAFSLLHYALFVIFVGIRRRRNPLAGRMRRSSTWGEQRWQGREESVPAGSETGESRANERERLLSGDEEEFGDGGEASEGDDSSDFAASSEDEDDIIDVPKRGGELRNRTSRASLLSARYVGGTAADVRARVASGPGLRASRNYYGSTAGI</sequence>
<evidence type="ECO:0000256" key="3">
    <source>
        <dbReference type="ARBA" id="ARBA00022664"/>
    </source>
</evidence>
<comment type="caution">
    <text evidence="10">The sequence shown here is derived from an EMBL/GenBank/DDBJ whole genome shotgun (WGS) entry which is preliminary data.</text>
</comment>
<keyword evidence="6 7" id="KW-0539">Nucleus</keyword>
<feature type="region of interest" description="Disordered" evidence="8">
    <location>
        <begin position="193"/>
        <end position="226"/>
    </location>
</feature>
<dbReference type="Pfam" id="PF03371">
    <property type="entry name" value="PRP38"/>
    <property type="match status" value="1"/>
</dbReference>
<evidence type="ECO:0000256" key="9">
    <source>
        <dbReference type="SAM" id="Phobius"/>
    </source>
</evidence>